<name>A0A1A5H3W9_RIEAN</name>
<dbReference type="RefSeq" id="WP_014937809.1">
    <property type="nucleotide sequence ID" value="NZ_CP011859.1"/>
</dbReference>
<protein>
    <submittedName>
        <fullName evidence="2">Uncharacterized protein</fullName>
    </submittedName>
</protein>
<dbReference type="EMBL" id="CP011859">
    <property type="protein sequence ID" value="AQY21928.1"/>
    <property type="molecule type" value="Genomic_DNA"/>
</dbReference>
<evidence type="ECO:0000313" key="2">
    <source>
        <dbReference type="EMBL" id="AQY21928.1"/>
    </source>
</evidence>
<feature type="signal peptide" evidence="1">
    <location>
        <begin position="1"/>
        <end position="19"/>
    </location>
</feature>
<reference evidence="3" key="2">
    <citation type="submission" date="2022-10" db="EMBL/GenBank/DDBJ databases">
        <title>Sifting through the core-genome to identify putative cross-protective antigens against Riemerella anatipestifer.</title>
        <authorList>
            <person name="Zheng X."/>
            <person name="Zhang W."/>
        </authorList>
    </citation>
    <scope>NUCLEOTIDE SEQUENCE</scope>
    <source>
        <strain evidence="3">ZWRA178</strain>
    </source>
</reference>
<proteinExistence type="predicted"/>
<dbReference type="AlphaFoldDB" id="A0A1A5H3W9"/>
<reference evidence="2 4" key="1">
    <citation type="submission" date="2015-06" db="EMBL/GenBank/DDBJ databases">
        <title>R. anatipestifer strain HXb2 is the most virulent strain so far, and the genome sequence would help us uncover the pathogenesis.</title>
        <authorList>
            <person name="Hu Q."/>
            <person name="Qi J."/>
            <person name="Bo H."/>
            <person name="Liu G."/>
            <person name="Tao M."/>
            <person name="Ding Y."/>
            <person name="Xue Y."/>
        </authorList>
    </citation>
    <scope>NUCLEOTIDE SEQUENCE [LARGE SCALE GENOMIC DNA]</scope>
    <source>
        <strain evidence="2 4">HXb2</strain>
    </source>
</reference>
<sequence>MKKHVYSLFLAVVSVSAFSQVGINESDPKAILDIKVKDPDNPDSSAGILIPRVSQNPAKGNEKGQLIFNTTENRFLFWDGASSWVPISQGGPSSSPAAQNYAYFTDTRSASPISVNQNSSESLIPNTAVEFTLNAQTNVQFNATVNFKGRSSAFAPLFKLKLTNTADSTSEIIDKASNTFLSDGITDYYGNMQLLAIKQLPAGSYKAEIIATYNTCCNFNFTYEVGGSDTPVSLLVQYK</sequence>
<dbReference type="Proteomes" id="UP000189883">
    <property type="component" value="Chromosome"/>
</dbReference>
<evidence type="ECO:0000313" key="3">
    <source>
        <dbReference type="EMBL" id="MCW0523332.1"/>
    </source>
</evidence>
<feature type="chain" id="PRO_5014255249" evidence="1">
    <location>
        <begin position="20"/>
        <end position="239"/>
    </location>
</feature>
<dbReference type="Proteomes" id="UP001207440">
    <property type="component" value="Unassembled WGS sequence"/>
</dbReference>
<gene>
    <name evidence="2" type="ORF">AB406_0978</name>
    <name evidence="3" type="ORF">OKE68_03230</name>
</gene>
<evidence type="ECO:0000256" key="1">
    <source>
        <dbReference type="SAM" id="SignalP"/>
    </source>
</evidence>
<keyword evidence="1" id="KW-0732">Signal</keyword>
<evidence type="ECO:0000313" key="4">
    <source>
        <dbReference type="Proteomes" id="UP000189883"/>
    </source>
</evidence>
<organism evidence="2 4">
    <name type="scientific">Riemerella anatipestifer</name>
    <name type="common">Moraxella anatipestifer</name>
    <dbReference type="NCBI Taxonomy" id="34085"/>
    <lineage>
        <taxon>Bacteria</taxon>
        <taxon>Pseudomonadati</taxon>
        <taxon>Bacteroidota</taxon>
        <taxon>Flavobacteriia</taxon>
        <taxon>Flavobacteriales</taxon>
        <taxon>Weeksellaceae</taxon>
        <taxon>Riemerella</taxon>
    </lineage>
</organism>
<accession>A0A1A5H3W9</accession>
<dbReference type="OrthoDB" id="1488700at2"/>
<dbReference type="EMBL" id="JAOZYT010000013">
    <property type="protein sequence ID" value="MCW0523332.1"/>
    <property type="molecule type" value="Genomic_DNA"/>
</dbReference>